<reference evidence="2 3" key="1">
    <citation type="submission" date="2015-01" db="EMBL/GenBank/DDBJ databases">
        <title>Genome Assembly of Bacillus badius MTCC 1458.</title>
        <authorList>
            <person name="Verma A."/>
            <person name="Khatri I."/>
            <person name="Mual P."/>
            <person name="Subramanian S."/>
            <person name="Krishnamurthi S."/>
        </authorList>
    </citation>
    <scope>NUCLEOTIDE SEQUENCE [LARGE SCALE GENOMIC DNA]</scope>
    <source>
        <strain evidence="2 3">MTCC 1458</strain>
    </source>
</reference>
<evidence type="ECO:0000313" key="3">
    <source>
        <dbReference type="Proteomes" id="UP000031982"/>
    </source>
</evidence>
<dbReference type="Proteomes" id="UP000031982">
    <property type="component" value="Unassembled WGS sequence"/>
</dbReference>
<keyword evidence="1" id="KW-0812">Transmembrane</keyword>
<feature type="transmembrane region" description="Helical" evidence="1">
    <location>
        <begin position="152"/>
        <end position="169"/>
    </location>
</feature>
<feature type="transmembrane region" description="Helical" evidence="1">
    <location>
        <begin position="82"/>
        <end position="99"/>
    </location>
</feature>
<protein>
    <submittedName>
        <fullName evidence="2">Uncharacterized protein</fullName>
    </submittedName>
</protein>
<keyword evidence="1" id="KW-1133">Transmembrane helix</keyword>
<accession>A0ABR5AWU1</accession>
<name>A0ABR5AWU1_BACBA</name>
<proteinExistence type="predicted"/>
<keyword evidence="3" id="KW-1185">Reference proteome</keyword>
<evidence type="ECO:0000256" key="1">
    <source>
        <dbReference type="SAM" id="Phobius"/>
    </source>
</evidence>
<dbReference type="EMBL" id="JXLP01000003">
    <property type="protein sequence ID" value="KIL79192.1"/>
    <property type="molecule type" value="Genomic_DNA"/>
</dbReference>
<comment type="caution">
    <text evidence="2">The sequence shown here is derived from an EMBL/GenBank/DDBJ whole genome shotgun (WGS) entry which is preliminary data.</text>
</comment>
<feature type="transmembrane region" description="Helical" evidence="1">
    <location>
        <begin position="21"/>
        <end position="41"/>
    </location>
</feature>
<feature type="transmembrane region" description="Helical" evidence="1">
    <location>
        <begin position="53"/>
        <end position="70"/>
    </location>
</feature>
<organism evidence="2 3">
    <name type="scientific">Bacillus badius</name>
    <dbReference type="NCBI Taxonomy" id="1455"/>
    <lineage>
        <taxon>Bacteria</taxon>
        <taxon>Bacillati</taxon>
        <taxon>Bacillota</taxon>
        <taxon>Bacilli</taxon>
        <taxon>Bacillales</taxon>
        <taxon>Bacillaceae</taxon>
        <taxon>Pseudobacillus</taxon>
    </lineage>
</organism>
<keyword evidence="1" id="KW-0472">Membrane</keyword>
<evidence type="ECO:0000313" key="2">
    <source>
        <dbReference type="EMBL" id="KIL79192.1"/>
    </source>
</evidence>
<gene>
    <name evidence="2" type="ORF">SD77_3058</name>
</gene>
<sequence length="171" mass="19339">MAFLAIWLKKDKPFLDFYMNAVFLFIAVWKGSVVLFSFTIVMNSPLALLYFDGGWKGVWLGFLAVIAYAAWKCPLQKQKQAVWSWMVMVLAFEAALALLTGQAGIAMWFRLAGGLVLLFVPLKQAGRTIWLFTLWQLLFGSMSADLLSQANMIYIAAALFFTLMIRRDFVG</sequence>